<evidence type="ECO:0000256" key="3">
    <source>
        <dbReference type="ARBA" id="ARBA00022617"/>
    </source>
</evidence>
<keyword evidence="3 7" id="KW-0349">Heme</keyword>
<dbReference type="Gene3D" id="1.10.630.10">
    <property type="entry name" value="Cytochrome P450"/>
    <property type="match status" value="1"/>
</dbReference>
<keyword evidence="4 7" id="KW-0479">Metal-binding</keyword>
<evidence type="ECO:0000313" key="10">
    <source>
        <dbReference type="Proteomes" id="UP000286921"/>
    </source>
</evidence>
<comment type="cofactor">
    <cofactor evidence="1 7">
        <name>heme</name>
        <dbReference type="ChEBI" id="CHEBI:30413"/>
    </cofactor>
</comment>
<dbReference type="InterPro" id="IPR001128">
    <property type="entry name" value="Cyt_P450"/>
</dbReference>
<keyword evidence="6" id="KW-0560">Oxidoreductase</keyword>
<keyword evidence="10" id="KW-1185">Reference proteome</keyword>
<dbReference type="InterPro" id="IPR002401">
    <property type="entry name" value="Cyt_P450_E_grp-I"/>
</dbReference>
<evidence type="ECO:0000256" key="5">
    <source>
        <dbReference type="ARBA" id="ARBA00023004"/>
    </source>
</evidence>
<gene>
    <name evidence="9" type="ORF">AAWM_02846</name>
</gene>
<dbReference type="InterPro" id="IPR036396">
    <property type="entry name" value="Cyt_P450_sf"/>
</dbReference>
<keyword evidence="5 7" id="KW-0408">Iron</keyword>
<dbReference type="SUPFAM" id="SSF48264">
    <property type="entry name" value="Cytochrome P450"/>
    <property type="match status" value="1"/>
</dbReference>
<dbReference type="EMBL" id="BDHI01000002">
    <property type="protein sequence ID" value="GCB19961.1"/>
    <property type="molecule type" value="Genomic_DNA"/>
</dbReference>
<comment type="similarity">
    <text evidence="2">Belongs to the cytochrome P450 family.</text>
</comment>
<accession>A0A401KL39</accession>
<dbReference type="GO" id="GO:0016705">
    <property type="term" value="F:oxidoreductase activity, acting on paired donors, with incorporation or reduction of molecular oxygen"/>
    <property type="evidence" value="ECO:0007669"/>
    <property type="project" value="InterPro"/>
</dbReference>
<keyword evidence="8" id="KW-0472">Membrane</keyword>
<dbReference type="PRINTS" id="PR00463">
    <property type="entry name" value="EP450I"/>
</dbReference>
<dbReference type="GO" id="GO:0005506">
    <property type="term" value="F:iron ion binding"/>
    <property type="evidence" value="ECO:0007669"/>
    <property type="project" value="InterPro"/>
</dbReference>
<dbReference type="STRING" id="105351.A0A401KL39"/>
<proteinExistence type="inferred from homology"/>
<evidence type="ECO:0000256" key="2">
    <source>
        <dbReference type="ARBA" id="ARBA00010617"/>
    </source>
</evidence>
<dbReference type="Pfam" id="PF00067">
    <property type="entry name" value="p450"/>
    <property type="match status" value="1"/>
</dbReference>
<organism evidence="9 10">
    <name type="scientific">Aspergillus awamori</name>
    <name type="common">Black koji mold</name>
    <dbReference type="NCBI Taxonomy" id="105351"/>
    <lineage>
        <taxon>Eukaryota</taxon>
        <taxon>Fungi</taxon>
        <taxon>Dikarya</taxon>
        <taxon>Ascomycota</taxon>
        <taxon>Pezizomycotina</taxon>
        <taxon>Eurotiomycetes</taxon>
        <taxon>Eurotiomycetidae</taxon>
        <taxon>Eurotiales</taxon>
        <taxon>Aspergillaceae</taxon>
        <taxon>Aspergillus</taxon>
    </lineage>
</organism>
<protein>
    <submittedName>
        <fullName evidence="9">Berbamunine synthase</fullName>
    </submittedName>
</protein>
<reference evidence="9 10" key="1">
    <citation type="submission" date="2016-09" db="EMBL/GenBank/DDBJ databases">
        <title>Aspergillus awamori IFM 58123T.</title>
        <authorList>
            <person name="Kusuya Y."/>
            <person name="Shimizu M."/>
            <person name="Takahashi H."/>
            <person name="Yaguchi T."/>
        </authorList>
    </citation>
    <scope>NUCLEOTIDE SEQUENCE [LARGE SCALE GENOMIC DNA]</scope>
    <source>
        <strain evidence="9 10">IFM 58123</strain>
    </source>
</reference>
<evidence type="ECO:0000256" key="1">
    <source>
        <dbReference type="ARBA" id="ARBA00001971"/>
    </source>
</evidence>
<evidence type="ECO:0000313" key="9">
    <source>
        <dbReference type="EMBL" id="GCB19961.1"/>
    </source>
</evidence>
<dbReference type="AlphaFoldDB" id="A0A401KL39"/>
<keyword evidence="8" id="KW-0812">Transmembrane</keyword>
<dbReference type="Proteomes" id="UP000286921">
    <property type="component" value="Unassembled WGS sequence"/>
</dbReference>
<sequence length="451" mass="50761">MFNAVSYALTQGLYFIAFVFLVQCLRLLWKRPFPANAPTFVPGYPVVGALQFFHDRKRFCDSSRAASSTGSYSYYLGQHRVVGLCGPQGRKTFFEGEYLDVDQGVSLLIPFANAVEKPTDPSIETHASYVRATIRRRLLRTQSLEFVPLAIEPCTTATLDRIATKGLIDPFSEIAWFYAQSTMAVIGVSKVARSPELSRRVSKLTSLMSGTFSAADIVVPWLLNPLHIPKLVAIGWLYVMLWQGIRNQKREEQQESLHKQDPKKVGMLQDMVMKGRGTRALLQTLMTTTFAAQGNSPTVASWILIMLAAYPHWMIRVRQEMDQVVAKHRKHSEPADQVLRALNVSTWEHEFPLLHACLLETVRLVVVLVLIRKNISPTDIPIGDTGEVIPPGAYVTYDAQEVTRDPGIYTDPERWDPGRFLSDRAEHLKGVLAFTGFGGGRKKCREWSCLF</sequence>
<name>A0A401KL39_ASPAW</name>
<evidence type="ECO:0000256" key="8">
    <source>
        <dbReference type="SAM" id="Phobius"/>
    </source>
</evidence>
<evidence type="ECO:0000256" key="6">
    <source>
        <dbReference type="ARBA" id="ARBA00023033"/>
    </source>
</evidence>
<dbReference type="PANTHER" id="PTHR24304">
    <property type="entry name" value="CYTOCHROME P450 FAMILY 7"/>
    <property type="match status" value="1"/>
</dbReference>
<dbReference type="GO" id="GO:0008395">
    <property type="term" value="F:steroid hydroxylase activity"/>
    <property type="evidence" value="ECO:0007669"/>
    <property type="project" value="TreeGrafter"/>
</dbReference>
<dbReference type="GO" id="GO:0020037">
    <property type="term" value="F:heme binding"/>
    <property type="evidence" value="ECO:0007669"/>
    <property type="project" value="InterPro"/>
</dbReference>
<feature type="transmembrane region" description="Helical" evidence="8">
    <location>
        <begin position="12"/>
        <end position="29"/>
    </location>
</feature>
<keyword evidence="6" id="KW-0503">Monooxygenase</keyword>
<dbReference type="InterPro" id="IPR050529">
    <property type="entry name" value="CYP450_sterol_14alpha_dmase"/>
</dbReference>
<evidence type="ECO:0000256" key="4">
    <source>
        <dbReference type="ARBA" id="ARBA00022723"/>
    </source>
</evidence>
<keyword evidence="8" id="KW-1133">Transmembrane helix</keyword>
<dbReference type="PANTHER" id="PTHR24304:SF2">
    <property type="entry name" value="24-HYDROXYCHOLESTEROL 7-ALPHA-HYDROXYLASE"/>
    <property type="match status" value="1"/>
</dbReference>
<comment type="caution">
    <text evidence="9">The sequence shown here is derived from an EMBL/GenBank/DDBJ whole genome shotgun (WGS) entry which is preliminary data.</text>
</comment>
<evidence type="ECO:0000256" key="7">
    <source>
        <dbReference type="PIRSR" id="PIRSR602401-1"/>
    </source>
</evidence>
<feature type="binding site" description="axial binding residue" evidence="7">
    <location>
        <position position="444"/>
    </location>
    <ligand>
        <name>heme</name>
        <dbReference type="ChEBI" id="CHEBI:30413"/>
    </ligand>
    <ligandPart>
        <name>Fe</name>
        <dbReference type="ChEBI" id="CHEBI:18248"/>
    </ligandPart>
</feature>